<name>A0A0A1MD89_9BACI</name>
<evidence type="ECO:0000313" key="3">
    <source>
        <dbReference type="Proteomes" id="UP000040453"/>
    </source>
</evidence>
<dbReference type="STRING" id="545501.BN997_00879"/>
<dbReference type="OrthoDB" id="164847at2"/>
<accession>A0A0A1MD89</accession>
<evidence type="ECO:0008006" key="4">
    <source>
        <dbReference type="Google" id="ProtNLM"/>
    </source>
</evidence>
<proteinExistence type="predicted"/>
<reference evidence="2 3" key="1">
    <citation type="submission" date="2014-11" db="EMBL/GenBank/DDBJ databases">
        <authorList>
            <person name="Urmite Genomes Urmite Genomes"/>
        </authorList>
    </citation>
    <scope>NUCLEOTIDE SEQUENCE [LARGE SCALE GENOMIC DNA]</scope>
    <source>
        <strain evidence="2 3">Oc5</strain>
    </source>
</reference>
<evidence type="ECO:0000313" key="2">
    <source>
        <dbReference type="EMBL" id="CEI81063.1"/>
    </source>
</evidence>
<sequence length="88" mass="9913">MKGIIDRFEGESAVILVEAENRELLVPKKELPSDCKVKSAVIVEESAGKQNPVIQLDPETDQKKKQVSSNLREALLNRKKNSKLKKKK</sequence>
<protein>
    <recommendedName>
        <fullName evidence="4">DUF3006 domain-containing protein</fullName>
    </recommendedName>
</protein>
<dbReference type="EMBL" id="CDGG01000001">
    <property type="protein sequence ID" value="CEI81063.1"/>
    <property type="molecule type" value="Genomic_DNA"/>
</dbReference>
<dbReference type="Pfam" id="PF11213">
    <property type="entry name" value="DUF3006"/>
    <property type="match status" value="1"/>
</dbReference>
<evidence type="ECO:0000256" key="1">
    <source>
        <dbReference type="SAM" id="MobiDB-lite"/>
    </source>
</evidence>
<dbReference type="AlphaFoldDB" id="A0A0A1MD89"/>
<dbReference type="Proteomes" id="UP000040453">
    <property type="component" value="Unassembled WGS sequence"/>
</dbReference>
<gene>
    <name evidence="2" type="ORF">BN997_00879</name>
</gene>
<dbReference type="InterPro" id="IPR021377">
    <property type="entry name" value="DUF3006"/>
</dbReference>
<organism evidence="2 3">
    <name type="scientific">Oceanobacillus oncorhynchi</name>
    <dbReference type="NCBI Taxonomy" id="545501"/>
    <lineage>
        <taxon>Bacteria</taxon>
        <taxon>Bacillati</taxon>
        <taxon>Bacillota</taxon>
        <taxon>Bacilli</taxon>
        <taxon>Bacillales</taxon>
        <taxon>Bacillaceae</taxon>
        <taxon>Oceanobacillus</taxon>
    </lineage>
</organism>
<feature type="region of interest" description="Disordered" evidence="1">
    <location>
        <begin position="51"/>
        <end position="88"/>
    </location>
</feature>
<dbReference type="RefSeq" id="WP_042529946.1">
    <property type="nucleotide sequence ID" value="NZ_CAXOIH010000003.1"/>
</dbReference>
<feature type="compositionally biased region" description="Basic residues" evidence="1">
    <location>
        <begin position="77"/>
        <end position="88"/>
    </location>
</feature>
<keyword evidence="3" id="KW-1185">Reference proteome</keyword>